<feature type="compositionally biased region" description="Basic and acidic residues" evidence="1">
    <location>
        <begin position="106"/>
        <end position="128"/>
    </location>
</feature>
<reference evidence="2 3" key="1">
    <citation type="submission" date="2022-11" db="EMBL/GenBank/DDBJ databases">
        <title>Whole genome sequence of Eschrichtius robustus ER-17-0199.</title>
        <authorList>
            <person name="Bruniche-Olsen A."/>
            <person name="Black A.N."/>
            <person name="Fields C.J."/>
            <person name="Walden K."/>
            <person name="Dewoody J.A."/>
        </authorList>
    </citation>
    <scope>NUCLEOTIDE SEQUENCE [LARGE SCALE GENOMIC DNA]</scope>
    <source>
        <strain evidence="2">ER-17-0199</strain>
        <tissue evidence="2">Blubber</tissue>
    </source>
</reference>
<dbReference type="Proteomes" id="UP001159641">
    <property type="component" value="Unassembled WGS sequence"/>
</dbReference>
<evidence type="ECO:0000313" key="2">
    <source>
        <dbReference type="EMBL" id="KAJ8795382.1"/>
    </source>
</evidence>
<evidence type="ECO:0008006" key="4">
    <source>
        <dbReference type="Google" id="ProtNLM"/>
    </source>
</evidence>
<evidence type="ECO:0000256" key="1">
    <source>
        <dbReference type="SAM" id="MobiDB-lite"/>
    </source>
</evidence>
<proteinExistence type="predicted"/>
<accession>A0AB34HWF6</accession>
<keyword evidence="3" id="KW-1185">Reference proteome</keyword>
<dbReference type="InterPro" id="IPR027482">
    <property type="entry name" value="Sec1-like_dom2"/>
</dbReference>
<dbReference type="EMBL" id="JAIQCJ010000577">
    <property type="protein sequence ID" value="KAJ8795382.1"/>
    <property type="molecule type" value="Genomic_DNA"/>
</dbReference>
<feature type="region of interest" description="Disordered" evidence="1">
    <location>
        <begin position="103"/>
        <end position="139"/>
    </location>
</feature>
<dbReference type="AlphaFoldDB" id="A0AB34HWF6"/>
<dbReference type="Gene3D" id="3.40.50.1910">
    <property type="match status" value="1"/>
</dbReference>
<organism evidence="2 3">
    <name type="scientific">Eschrichtius robustus</name>
    <name type="common">California gray whale</name>
    <name type="synonym">Eschrichtius gibbosus</name>
    <dbReference type="NCBI Taxonomy" id="9764"/>
    <lineage>
        <taxon>Eukaryota</taxon>
        <taxon>Metazoa</taxon>
        <taxon>Chordata</taxon>
        <taxon>Craniata</taxon>
        <taxon>Vertebrata</taxon>
        <taxon>Euteleostomi</taxon>
        <taxon>Mammalia</taxon>
        <taxon>Eutheria</taxon>
        <taxon>Laurasiatheria</taxon>
        <taxon>Artiodactyla</taxon>
        <taxon>Whippomorpha</taxon>
        <taxon>Cetacea</taxon>
        <taxon>Mysticeti</taxon>
        <taxon>Eschrichtiidae</taxon>
        <taxon>Eschrichtius</taxon>
    </lineage>
</organism>
<dbReference type="InterPro" id="IPR036045">
    <property type="entry name" value="Sec1-like_sf"/>
</dbReference>
<gene>
    <name evidence="2" type="ORF">J1605_018397</name>
</gene>
<dbReference type="SUPFAM" id="SSF56815">
    <property type="entry name" value="Sec1/munc18-like (SM) proteins"/>
    <property type="match status" value="1"/>
</dbReference>
<comment type="caution">
    <text evidence="2">The sequence shown here is derived from an EMBL/GenBank/DDBJ whole genome shotgun (WGS) entry which is preliminary data.</text>
</comment>
<protein>
    <recommendedName>
        <fullName evidence="4">Sec1 family domain-containing protein 2</fullName>
    </recommendedName>
</protein>
<evidence type="ECO:0000313" key="3">
    <source>
        <dbReference type="Proteomes" id="UP001159641"/>
    </source>
</evidence>
<name>A0AB34HWF6_ESCRO</name>
<sequence length="139" mass="15263">MCPASRSEEQSDEMPGYVKGIPGSSKWLGLRAACKEWKKVSRPHPSDHPLLILFVVGGVTVSEAKMIKDLVPSLKPGTQTALQAEPCSWVMAKRPAEACNCGRKVTGRDPSTKYRERPAQETEEDRVTKPTLPSQLFVG</sequence>